<evidence type="ECO:0000313" key="2">
    <source>
        <dbReference type="Proteomes" id="UP000269221"/>
    </source>
</evidence>
<name>A0A3M0KKK2_HIRRU</name>
<sequence>MSVTFLLNIKAPAVLLHYPSEKISKLQSLVLLYALSKSLILLSKPVKILKEETKLKSPHRDAFLPGICKGKLTKCKASRAPALQQELQHNWERIIKGSSHDEKPRYRDEEKSPTALLSLVIAYARQVRNSKRIHDDKYTVNGHCFILKISHMWMKMYDSSSFDVTIELFSTASRSEKFVLVFQERTFVEDS</sequence>
<reference evidence="1 2" key="1">
    <citation type="submission" date="2018-07" db="EMBL/GenBank/DDBJ databases">
        <title>A high quality draft genome assembly of the barn swallow (H. rustica rustica).</title>
        <authorList>
            <person name="Formenti G."/>
            <person name="Chiara M."/>
            <person name="Poveda L."/>
            <person name="Francoijs K.-J."/>
            <person name="Bonisoli-Alquati A."/>
            <person name="Canova L."/>
            <person name="Gianfranceschi L."/>
            <person name="Horner D.S."/>
            <person name="Saino N."/>
        </authorList>
    </citation>
    <scope>NUCLEOTIDE SEQUENCE [LARGE SCALE GENOMIC DNA]</scope>
    <source>
        <strain evidence="1">Chelidonia</strain>
        <tissue evidence="1">Blood</tissue>
    </source>
</reference>
<evidence type="ECO:0000313" key="1">
    <source>
        <dbReference type="EMBL" id="RMC11754.1"/>
    </source>
</evidence>
<keyword evidence="2" id="KW-1185">Reference proteome</keyword>
<accession>A0A3M0KKK2</accession>
<organism evidence="1 2">
    <name type="scientific">Hirundo rustica rustica</name>
    <dbReference type="NCBI Taxonomy" id="333673"/>
    <lineage>
        <taxon>Eukaryota</taxon>
        <taxon>Metazoa</taxon>
        <taxon>Chordata</taxon>
        <taxon>Craniata</taxon>
        <taxon>Vertebrata</taxon>
        <taxon>Euteleostomi</taxon>
        <taxon>Archelosauria</taxon>
        <taxon>Archosauria</taxon>
        <taxon>Dinosauria</taxon>
        <taxon>Saurischia</taxon>
        <taxon>Theropoda</taxon>
        <taxon>Coelurosauria</taxon>
        <taxon>Aves</taxon>
        <taxon>Neognathae</taxon>
        <taxon>Neoaves</taxon>
        <taxon>Telluraves</taxon>
        <taxon>Australaves</taxon>
        <taxon>Passeriformes</taxon>
        <taxon>Sylvioidea</taxon>
        <taxon>Hirundinidae</taxon>
        <taxon>Hirundo</taxon>
    </lineage>
</organism>
<dbReference type="AlphaFoldDB" id="A0A3M0KKK2"/>
<proteinExistence type="predicted"/>
<dbReference type="EMBL" id="QRBI01000108">
    <property type="protein sequence ID" value="RMC11754.1"/>
    <property type="molecule type" value="Genomic_DNA"/>
</dbReference>
<gene>
    <name evidence="1" type="ORF">DUI87_11878</name>
</gene>
<dbReference type="Proteomes" id="UP000269221">
    <property type="component" value="Unassembled WGS sequence"/>
</dbReference>
<protein>
    <submittedName>
        <fullName evidence="1">Uncharacterized protein</fullName>
    </submittedName>
</protein>
<comment type="caution">
    <text evidence="1">The sequence shown here is derived from an EMBL/GenBank/DDBJ whole genome shotgun (WGS) entry which is preliminary data.</text>
</comment>